<dbReference type="EMBL" id="JBHTCP010000036">
    <property type="protein sequence ID" value="MFC7372329.1"/>
    <property type="molecule type" value="Genomic_DNA"/>
</dbReference>
<organism evidence="1 2">
    <name type="scientific">Fictibacillus iocasae</name>
    <dbReference type="NCBI Taxonomy" id="2715437"/>
    <lineage>
        <taxon>Bacteria</taxon>
        <taxon>Bacillati</taxon>
        <taxon>Bacillota</taxon>
        <taxon>Bacilli</taxon>
        <taxon>Bacillales</taxon>
        <taxon>Fictibacillaceae</taxon>
        <taxon>Fictibacillus</taxon>
    </lineage>
</organism>
<accession>A0ABW2NSK1</accession>
<sequence length="78" mass="8970">MESLLHASINSSTFLCAALSAIFNVDQEEKERRYNQSKDCPSEVEISHIRTNNINQLKTDNVHELQHYGILIEVRLLT</sequence>
<comment type="caution">
    <text evidence="1">The sequence shown here is derived from an EMBL/GenBank/DDBJ whole genome shotgun (WGS) entry which is preliminary data.</text>
</comment>
<dbReference type="RefSeq" id="WP_379749810.1">
    <property type="nucleotide sequence ID" value="NZ_JBHTCP010000036.1"/>
</dbReference>
<proteinExistence type="predicted"/>
<dbReference type="Proteomes" id="UP001596549">
    <property type="component" value="Unassembled WGS sequence"/>
</dbReference>
<gene>
    <name evidence="1" type="ORF">ACFQPF_11645</name>
</gene>
<protein>
    <submittedName>
        <fullName evidence="1">Uncharacterized protein</fullName>
    </submittedName>
</protein>
<name>A0ABW2NSK1_9BACL</name>
<reference evidence="2" key="1">
    <citation type="journal article" date="2019" name="Int. J. Syst. Evol. Microbiol.">
        <title>The Global Catalogue of Microorganisms (GCM) 10K type strain sequencing project: providing services to taxonomists for standard genome sequencing and annotation.</title>
        <authorList>
            <consortium name="The Broad Institute Genomics Platform"/>
            <consortium name="The Broad Institute Genome Sequencing Center for Infectious Disease"/>
            <person name="Wu L."/>
            <person name="Ma J."/>
        </authorList>
    </citation>
    <scope>NUCLEOTIDE SEQUENCE [LARGE SCALE GENOMIC DNA]</scope>
    <source>
        <strain evidence="2">NBRC 106396</strain>
    </source>
</reference>
<keyword evidence="2" id="KW-1185">Reference proteome</keyword>
<evidence type="ECO:0000313" key="2">
    <source>
        <dbReference type="Proteomes" id="UP001596549"/>
    </source>
</evidence>
<evidence type="ECO:0000313" key="1">
    <source>
        <dbReference type="EMBL" id="MFC7372329.1"/>
    </source>
</evidence>